<organism evidence="1 2">
    <name type="scientific">Arthrobacter vasquezii</name>
    <dbReference type="NCBI Taxonomy" id="2977629"/>
    <lineage>
        <taxon>Bacteria</taxon>
        <taxon>Bacillati</taxon>
        <taxon>Actinomycetota</taxon>
        <taxon>Actinomycetes</taxon>
        <taxon>Micrococcales</taxon>
        <taxon>Micrococcaceae</taxon>
        <taxon>Arthrobacter</taxon>
    </lineage>
</organism>
<proteinExistence type="predicted"/>
<dbReference type="RefSeq" id="WP_277357952.1">
    <property type="nucleotide sequence ID" value="NZ_JAROKN010000010.1"/>
</dbReference>
<dbReference type="Proteomes" id="UP001220456">
    <property type="component" value="Unassembled WGS sequence"/>
</dbReference>
<protein>
    <submittedName>
        <fullName evidence="1">Uncharacterized protein</fullName>
    </submittedName>
</protein>
<reference evidence="1 2" key="1">
    <citation type="journal article" date="2023" name="Int. J. Syst. Evol. Microbiol.">
        <title>Arthrobacter vasquezii sp. nov., isolated from a soil sample from Union Glacier, Antarctica.</title>
        <authorList>
            <person name="Valenzuela-Ibaceta F."/>
            <person name="Carrasco V."/>
            <person name="Lagos-Moraga S."/>
            <person name="Dietz-Vargas C."/>
            <person name="Navarro C.A."/>
            <person name="Perez-Donoso J.M."/>
        </authorList>
    </citation>
    <scope>NUCLEOTIDE SEQUENCE [LARGE SCALE GENOMIC DNA]</scope>
    <source>
        <strain evidence="1 2">EH-1B-1</strain>
    </source>
</reference>
<comment type="caution">
    <text evidence="1">The sequence shown here is derived from an EMBL/GenBank/DDBJ whole genome shotgun (WGS) entry which is preliminary data.</text>
</comment>
<keyword evidence="2" id="KW-1185">Reference proteome</keyword>
<accession>A0ABT6CTN3</accession>
<sequence length="74" mass="8843">MSRTYRLEPDESFPDDLTLLSDTELEVLNSRLHRELDEEYAHIDTQMETQSRLDEVNEELNRRDAISTSHERYS</sequence>
<evidence type="ECO:0000313" key="2">
    <source>
        <dbReference type="Proteomes" id="UP001220456"/>
    </source>
</evidence>
<gene>
    <name evidence="1" type="ORF">P4U43_06290</name>
</gene>
<name>A0ABT6CTN3_9MICC</name>
<dbReference type="EMBL" id="JAROKN010000010">
    <property type="protein sequence ID" value="MDF9277401.1"/>
    <property type="molecule type" value="Genomic_DNA"/>
</dbReference>
<evidence type="ECO:0000313" key="1">
    <source>
        <dbReference type="EMBL" id="MDF9277401.1"/>
    </source>
</evidence>